<dbReference type="PANTHER" id="PTHR19959">
    <property type="entry name" value="KINESIN LIGHT CHAIN"/>
    <property type="match status" value="1"/>
</dbReference>
<proteinExistence type="predicted"/>
<dbReference type="InterPro" id="IPR024983">
    <property type="entry name" value="CHAT_dom"/>
</dbReference>
<dbReference type="Proteomes" id="UP000813824">
    <property type="component" value="Unassembled WGS sequence"/>
</dbReference>
<keyword evidence="4" id="KW-1185">Reference proteome</keyword>
<name>A0A8K0UY47_9AGAR</name>
<evidence type="ECO:0000313" key="4">
    <source>
        <dbReference type="Proteomes" id="UP000813824"/>
    </source>
</evidence>
<dbReference type="Gene3D" id="1.25.40.10">
    <property type="entry name" value="Tetratricopeptide repeat domain"/>
    <property type="match status" value="2"/>
</dbReference>
<sequence length="1114" mass="124208">MEDIYTSLTVFGLDDTSSEAGAKRVVLCDFAIETSNIHLKLDGILLRIAGLEDEEEVVLDKESNDSWSWSGVITIKPEIDHLLFTAQSTRGDDLGRLCLDCDDLERYLEADDDFEDERQFIGPLGMTMSFTISVFTIAPDEPPPLTFEEITKMVNDVSKNPALFPKVLTCLVDAGAQYLHTFGFYLSHEFEDTGTEADITHSIEAFEYALKLTSPEDQAYLVYTHSAGAAYLSRFTLIGDSTDLDKALSLLTFCASQTTSRDFVHAERLNRLGIAYRVRFTTTSDLVDLEEAILNQEQGVLLTPPGHPDLASRLASLGNSFKTRFERKGDLVDIDSAIANTSRAVEISTGQSYSPNLPLWLGNLGSFHQMRFGRTGKLEDADIGLEYQEKGIRMAPKNHPRMGLWMNNLGCSFRMRSQRSKAMDDVEKGLTSLQQAVELTLDRNPAKPSYLFNLGVSYRDKFTYSKDPNDIEFAVTSFHRAIELSPEGHAAVPRYLRWLAMTMQARFEITGKQEDILSAIASFRSAATHLTGHPSVRLTAARQWAVLCRDHDRPQSLEAFRVAIELLSQVAGLEQTIRKRHVNLVDVADLTTLAAATAVDEGELSTAVEWLEQGRCLVWNQINQLRASVDGLRGQNPELAEKFSILAQNLEELGARAETSALYSSTDESMEHLLEVQDKVHNHVRLSKEYKELLVRIRSIPGFHDFLRPPTASDIFSKLPHTGCIVIFVVHQYRCDALALKAGHDEPIHIPLKTLSFNRAVQIRDNLHLLLKTQGVRMRNADDDSSSRAMRPSRRRGGSTNTLSALLEEIWIKVVQPVLLGLGLSTPPVDPSSRQRIWWCPTGPFAFLPLHAAGVYKRNSALDCTTSDFVVSSYTPTITALLSKLDEVSRSNTELQPGLTSFLLVSQPHTPGLSRIPQARKESKAIIERMSSFPEHFSTLLLEDDAATVERVKDEMKTHSWVHFACHAAQDPTDSLKSGTHLHDGRLELLEIMRQRSLGTELAFLSACQTGTGDEKLSDEVVHIAAGMLAVGYKCVVATMWSIQDAYGPVIASGFYDHLLDSTGHSHKVSMHRVDRAAWALDSAVRAVQRRIILNTKDQEEALLVWVPYVHYGI</sequence>
<dbReference type="OrthoDB" id="9991317at2759"/>
<dbReference type="PANTHER" id="PTHR19959:SF119">
    <property type="entry name" value="FUNGAL LIPASE-LIKE DOMAIN-CONTAINING PROTEIN"/>
    <property type="match status" value="1"/>
</dbReference>
<dbReference type="Pfam" id="PF12770">
    <property type="entry name" value="CHAT"/>
    <property type="match status" value="1"/>
</dbReference>
<comment type="caution">
    <text evidence="3">The sequence shown here is derived from an EMBL/GenBank/DDBJ whole genome shotgun (WGS) entry which is preliminary data.</text>
</comment>
<dbReference type="EMBL" id="JAEVFJ010000001">
    <property type="protein sequence ID" value="KAH8107799.1"/>
    <property type="molecule type" value="Genomic_DNA"/>
</dbReference>
<protein>
    <submittedName>
        <fullName evidence="3">CHAT domain-containing protein</fullName>
    </submittedName>
</protein>
<evidence type="ECO:0000256" key="1">
    <source>
        <dbReference type="SAM" id="MobiDB-lite"/>
    </source>
</evidence>
<evidence type="ECO:0000313" key="3">
    <source>
        <dbReference type="EMBL" id="KAH8107799.1"/>
    </source>
</evidence>
<evidence type="ECO:0000259" key="2">
    <source>
        <dbReference type="Pfam" id="PF12770"/>
    </source>
</evidence>
<reference evidence="3" key="1">
    <citation type="journal article" date="2021" name="New Phytol.">
        <title>Evolutionary innovations through gain and loss of genes in the ectomycorrhizal Boletales.</title>
        <authorList>
            <person name="Wu G."/>
            <person name="Miyauchi S."/>
            <person name="Morin E."/>
            <person name="Kuo A."/>
            <person name="Drula E."/>
            <person name="Varga T."/>
            <person name="Kohler A."/>
            <person name="Feng B."/>
            <person name="Cao Y."/>
            <person name="Lipzen A."/>
            <person name="Daum C."/>
            <person name="Hundley H."/>
            <person name="Pangilinan J."/>
            <person name="Johnson J."/>
            <person name="Barry K."/>
            <person name="LaButti K."/>
            <person name="Ng V."/>
            <person name="Ahrendt S."/>
            <person name="Min B."/>
            <person name="Choi I.G."/>
            <person name="Park H."/>
            <person name="Plett J.M."/>
            <person name="Magnuson J."/>
            <person name="Spatafora J.W."/>
            <person name="Nagy L.G."/>
            <person name="Henrissat B."/>
            <person name="Grigoriev I.V."/>
            <person name="Yang Z.L."/>
            <person name="Xu J."/>
            <person name="Martin F.M."/>
        </authorList>
    </citation>
    <scope>NUCLEOTIDE SEQUENCE</scope>
    <source>
        <strain evidence="3">KKN 215</strain>
    </source>
</reference>
<dbReference type="AlphaFoldDB" id="A0A8K0UY47"/>
<gene>
    <name evidence="3" type="ORF">BXZ70DRAFT_912672</name>
</gene>
<organism evidence="3 4">
    <name type="scientific">Cristinia sonorae</name>
    <dbReference type="NCBI Taxonomy" id="1940300"/>
    <lineage>
        <taxon>Eukaryota</taxon>
        <taxon>Fungi</taxon>
        <taxon>Dikarya</taxon>
        <taxon>Basidiomycota</taxon>
        <taxon>Agaricomycotina</taxon>
        <taxon>Agaricomycetes</taxon>
        <taxon>Agaricomycetidae</taxon>
        <taxon>Agaricales</taxon>
        <taxon>Pleurotineae</taxon>
        <taxon>Stephanosporaceae</taxon>
        <taxon>Cristinia</taxon>
    </lineage>
</organism>
<feature type="region of interest" description="Disordered" evidence="1">
    <location>
        <begin position="780"/>
        <end position="800"/>
    </location>
</feature>
<dbReference type="InterPro" id="IPR011990">
    <property type="entry name" value="TPR-like_helical_dom_sf"/>
</dbReference>
<dbReference type="SUPFAM" id="SSF81901">
    <property type="entry name" value="HCP-like"/>
    <property type="match status" value="1"/>
</dbReference>
<feature type="domain" description="CHAT" evidence="2">
    <location>
        <begin position="806"/>
        <end position="1113"/>
    </location>
</feature>
<accession>A0A8K0UY47</accession>